<keyword evidence="1" id="KW-0732">Signal</keyword>
<protein>
    <recommendedName>
        <fullName evidence="4">Secreted protein</fullName>
    </recommendedName>
</protein>
<dbReference type="EMBL" id="JAOTJC010000002">
    <property type="protein sequence ID" value="MCU7552975.1"/>
    <property type="molecule type" value="Genomic_DNA"/>
</dbReference>
<proteinExistence type="predicted"/>
<feature type="chain" id="PRO_5047529866" description="Secreted protein" evidence="1">
    <location>
        <begin position="29"/>
        <end position="305"/>
    </location>
</feature>
<feature type="signal peptide" evidence="1">
    <location>
        <begin position="1"/>
        <end position="28"/>
    </location>
</feature>
<evidence type="ECO:0008006" key="4">
    <source>
        <dbReference type="Google" id="ProtNLM"/>
    </source>
</evidence>
<dbReference type="InterPro" id="IPR008972">
    <property type="entry name" value="Cupredoxin"/>
</dbReference>
<dbReference type="SUPFAM" id="SSF49503">
    <property type="entry name" value="Cupredoxins"/>
    <property type="match status" value="1"/>
</dbReference>
<evidence type="ECO:0000313" key="3">
    <source>
        <dbReference type="Proteomes" id="UP001209257"/>
    </source>
</evidence>
<organism evidence="2 3">
    <name type="scientific">Alteromonas salexigens</name>
    <dbReference type="NCBI Taxonomy" id="2982530"/>
    <lineage>
        <taxon>Bacteria</taxon>
        <taxon>Pseudomonadati</taxon>
        <taxon>Pseudomonadota</taxon>
        <taxon>Gammaproteobacteria</taxon>
        <taxon>Alteromonadales</taxon>
        <taxon>Alteromonadaceae</taxon>
        <taxon>Alteromonas/Salinimonas group</taxon>
        <taxon>Alteromonas</taxon>
    </lineage>
</organism>
<evidence type="ECO:0000256" key="1">
    <source>
        <dbReference type="SAM" id="SignalP"/>
    </source>
</evidence>
<gene>
    <name evidence="2" type="ORF">OCL06_00015</name>
</gene>
<dbReference type="RefSeq" id="WP_262991671.1">
    <property type="nucleotide sequence ID" value="NZ_JAOTJC010000002.1"/>
</dbReference>
<comment type="caution">
    <text evidence="2">The sequence shown here is derived from an EMBL/GenBank/DDBJ whole genome shotgun (WGS) entry which is preliminary data.</text>
</comment>
<evidence type="ECO:0000313" key="2">
    <source>
        <dbReference type="EMBL" id="MCU7552975.1"/>
    </source>
</evidence>
<dbReference type="Proteomes" id="UP001209257">
    <property type="component" value="Unassembled WGS sequence"/>
</dbReference>
<name>A0ABT2VJ51_9ALTE</name>
<keyword evidence="3" id="KW-1185">Reference proteome</keyword>
<reference evidence="3" key="1">
    <citation type="submission" date="2023-07" db="EMBL/GenBank/DDBJ databases">
        <title>Study on multiphase classification of strain Alteromonas salexigens isolated from the Yellow Sea.</title>
        <authorList>
            <person name="Sun L."/>
        </authorList>
    </citation>
    <scope>NUCLEOTIDE SEQUENCE [LARGE SCALE GENOMIC DNA]</scope>
    <source>
        <strain evidence="3">ASW11-19</strain>
    </source>
</reference>
<accession>A0ABT2VJ51</accession>
<sequence>MNALRLIKGGVFGLFLMVFTLTSRHALANPQHGDVVPIITTEYEIQAPDSLSMGWNTFSFSNKGNQVHFVAMYRLADGKTIEDQLEHVVPVFETLMESLRGGELSKSDIGPFFEQNIPEWGLQMTWVGGVGLLSPGRTSSATFNIQRPGTYLVECYVKAPDGKWHTAMGMLKQIEVGSSPLIKSPPKADYTLTVTNSGVTGPREIPPGKYTFRINIDEDPDGFMPYDLNLAQLGSTPDLERLYFWMDWTNVGGLRAPAPVNFLGGLEHMRAGNHGYVTVDLRVGNYLWVSEVNAAKINLPFVVRN</sequence>